<accession>A0A1Y5PK33</accession>
<sequence>MAEHAGASGEAFESARSLLAARDRDLVEADAELVEVVSSAHAAATEAIRKLDAVSAEIEAAVAQRAVAAPSEGREFARFLIAKQHEISDILTTARADADAKVVVLHQLLDRYRVPSTPR</sequence>
<dbReference type="InterPro" id="IPR019710">
    <property type="entry name" value="DUF4226"/>
</dbReference>
<dbReference type="AlphaFoldDB" id="A0A1Y5PK33"/>
<name>A0A1Y5PK33_9MYCO</name>
<proteinExistence type="predicted"/>
<gene>
    <name evidence="1" type="ORF">MHPYR_30235</name>
</gene>
<dbReference type="Pfam" id="PF10774">
    <property type="entry name" value="DUF4226"/>
    <property type="match status" value="1"/>
</dbReference>
<evidence type="ECO:0000313" key="1">
    <source>
        <dbReference type="EMBL" id="SBS76238.1"/>
    </source>
</evidence>
<organism evidence="1">
    <name type="scientific">uncultured Mycobacterium sp</name>
    <dbReference type="NCBI Taxonomy" id="171292"/>
    <lineage>
        <taxon>Bacteria</taxon>
        <taxon>Bacillati</taxon>
        <taxon>Actinomycetota</taxon>
        <taxon>Actinomycetes</taxon>
        <taxon>Mycobacteriales</taxon>
        <taxon>Mycobacteriaceae</taxon>
        <taxon>Mycobacterium</taxon>
        <taxon>environmental samples</taxon>
    </lineage>
</organism>
<protein>
    <recommendedName>
        <fullName evidence="2">DUF4226 domain-containing protein</fullName>
    </recommendedName>
</protein>
<dbReference type="EMBL" id="FLQS01000023">
    <property type="protein sequence ID" value="SBS76238.1"/>
    <property type="molecule type" value="Genomic_DNA"/>
</dbReference>
<reference evidence="1" key="1">
    <citation type="submission" date="2016-03" db="EMBL/GenBank/DDBJ databases">
        <authorList>
            <person name="Ploux O."/>
        </authorList>
    </citation>
    <scope>NUCLEOTIDE SEQUENCE</scope>
    <source>
        <strain evidence="1">UC10</strain>
    </source>
</reference>
<evidence type="ECO:0008006" key="2">
    <source>
        <dbReference type="Google" id="ProtNLM"/>
    </source>
</evidence>